<dbReference type="InParanoid" id="A0A1Y2LJ15"/>
<name>A0A1Y2LJ15_EPING</name>
<feature type="region of interest" description="Disordered" evidence="1">
    <location>
        <begin position="199"/>
        <end position="221"/>
    </location>
</feature>
<proteinExistence type="predicted"/>
<reference evidence="2 3" key="1">
    <citation type="journal article" date="2017" name="Genome Announc.">
        <title>Genome sequence of the saprophytic ascomycete Epicoccum nigrum ICMP 19927 strain isolated from New Zealand.</title>
        <authorList>
            <person name="Fokin M."/>
            <person name="Fleetwood D."/>
            <person name="Weir B.S."/>
            <person name="Villas-Boas S.G."/>
        </authorList>
    </citation>
    <scope>NUCLEOTIDE SEQUENCE [LARGE SCALE GENOMIC DNA]</scope>
    <source>
        <strain evidence="2 3">ICMP 19927</strain>
    </source>
</reference>
<feature type="compositionally biased region" description="Low complexity" evidence="1">
    <location>
        <begin position="200"/>
        <end position="211"/>
    </location>
</feature>
<protein>
    <recommendedName>
        <fullName evidence="4">F-box domain-containing protein</fullName>
    </recommendedName>
</protein>
<dbReference type="Proteomes" id="UP000193240">
    <property type="component" value="Unassembled WGS sequence"/>
</dbReference>
<evidence type="ECO:0000313" key="3">
    <source>
        <dbReference type="Proteomes" id="UP000193240"/>
    </source>
</evidence>
<dbReference type="OMA" id="VVCRNCT"/>
<evidence type="ECO:0000313" key="2">
    <source>
        <dbReference type="EMBL" id="OSS44013.1"/>
    </source>
</evidence>
<evidence type="ECO:0008006" key="4">
    <source>
        <dbReference type="Google" id="ProtNLM"/>
    </source>
</evidence>
<organism evidence="2 3">
    <name type="scientific">Epicoccum nigrum</name>
    <name type="common">Soil fungus</name>
    <name type="synonym">Epicoccum purpurascens</name>
    <dbReference type="NCBI Taxonomy" id="105696"/>
    <lineage>
        <taxon>Eukaryota</taxon>
        <taxon>Fungi</taxon>
        <taxon>Dikarya</taxon>
        <taxon>Ascomycota</taxon>
        <taxon>Pezizomycotina</taxon>
        <taxon>Dothideomycetes</taxon>
        <taxon>Pleosporomycetidae</taxon>
        <taxon>Pleosporales</taxon>
        <taxon>Pleosporineae</taxon>
        <taxon>Didymellaceae</taxon>
        <taxon>Epicoccum</taxon>
    </lineage>
</organism>
<evidence type="ECO:0000256" key="1">
    <source>
        <dbReference type="SAM" id="MobiDB-lite"/>
    </source>
</evidence>
<dbReference type="SUPFAM" id="SSF57903">
    <property type="entry name" value="FYVE/PHD zinc finger"/>
    <property type="match status" value="1"/>
</dbReference>
<dbReference type="AlphaFoldDB" id="A0A1Y2LJ15"/>
<dbReference type="STRING" id="105696.A0A1Y2LJ15"/>
<sequence>MVVLLDLEDDALPAYLAPHSSTPNFNIPDVKPLLHSLLASTDRGDGDAKGADSRPNPNINGFSAALSCYPIVRQLAGQLDLNTLHALSRTCRQFRANLLEYRHQLIRHTLHCCHEDDAIDAQLQARFRERSEVGFQSSRHLTSGKVGRCARDMVGECQRCAKVVCRNCTMKPPPAPALRARHRRICRTCTKAPLPLLMASPKSRTTSSGSSPSPPASPNLRPVFWDAADAPRAFTAPAFERTPCTCNNVVWLCAPCGKDLKNADQTYVLGWSWRTRYSYYLGGAGAGAGEGEQGVECGRAAACLGARIVEHETCEADTLEALAAQDRGHDAPNSPARWQGTSYLAQEIEGIGGVLKVKHKKYTRVGECVKMYEDEKDKGVQWLPRENEGRLRSWCSWCQRVVPGEMDKLDADGLHRVWSMTSETSSN</sequence>
<accession>A0A1Y2LJ15</accession>
<dbReference type="InterPro" id="IPR011011">
    <property type="entry name" value="Znf_FYVE_PHD"/>
</dbReference>
<gene>
    <name evidence="2" type="ORF">B5807_11353</name>
</gene>
<dbReference type="EMBL" id="KZ107860">
    <property type="protein sequence ID" value="OSS44013.1"/>
    <property type="molecule type" value="Genomic_DNA"/>
</dbReference>
<keyword evidence="3" id="KW-1185">Reference proteome</keyword>